<evidence type="ECO:0000313" key="1">
    <source>
        <dbReference type="EMBL" id="MCK9688959.1"/>
    </source>
</evidence>
<gene>
    <name evidence="1" type="ORF">LPC04_24865</name>
</gene>
<keyword evidence="1" id="KW-0031">Aminopeptidase</keyword>
<sequence>MAGLGTLCVTSGCSSIDYLGQSASGHIRLLAAARPVKDAIADPATPKALRKRLELTQRMRQFAVTELHEPDNDSYRSYADLKRPAAVWNVVAAPELSLQLTTWCFPVVGCVGYRGYYDLASANEAAAPLKAGGLEVDVYEVPAYSTLGWMNWIGGDPLLNTFVQWPEGELSRLIFHELAHQVAYAPGDTTFNESFATAVEHIGSQRWLDENATPEVRAKQALTESRRDDFHVLVRAWRAKLDAMYRSDLPDAEKRVRKAEMYAGMRADYEALKQGRWAGYNGYDHWFAKANNASMGTQGAYDDEVGAFERLFAAEGRDFDRFYAEVRRMAALPRPERDAAMAPYRVAPQRAPVVAPATAASAPTVSG</sequence>
<organism evidence="1 2">
    <name type="scientific">Scleromatobacter humisilvae</name>
    <dbReference type="NCBI Taxonomy" id="2897159"/>
    <lineage>
        <taxon>Bacteria</taxon>
        <taxon>Pseudomonadati</taxon>
        <taxon>Pseudomonadota</taxon>
        <taxon>Betaproteobacteria</taxon>
        <taxon>Burkholderiales</taxon>
        <taxon>Sphaerotilaceae</taxon>
        <taxon>Scleromatobacter</taxon>
    </lineage>
</organism>
<dbReference type="EMBL" id="JAJLJH010000011">
    <property type="protein sequence ID" value="MCK9688959.1"/>
    <property type="molecule type" value="Genomic_DNA"/>
</dbReference>
<dbReference type="Pfam" id="PF10023">
    <property type="entry name" value="Aminopep"/>
    <property type="match status" value="1"/>
</dbReference>
<dbReference type="InterPro" id="IPR014553">
    <property type="entry name" value="Aminopept"/>
</dbReference>
<keyword evidence="2" id="KW-1185">Reference proteome</keyword>
<dbReference type="AlphaFoldDB" id="A0A9X1YLV9"/>
<comment type="caution">
    <text evidence="1">The sequence shown here is derived from an EMBL/GenBank/DDBJ whole genome shotgun (WGS) entry which is preliminary data.</text>
</comment>
<dbReference type="GO" id="GO:0004177">
    <property type="term" value="F:aminopeptidase activity"/>
    <property type="evidence" value="ECO:0007669"/>
    <property type="project" value="UniProtKB-KW"/>
</dbReference>
<protein>
    <submittedName>
        <fullName evidence="1">Aminopeptidase</fullName>
    </submittedName>
</protein>
<keyword evidence="1" id="KW-0645">Protease</keyword>
<accession>A0A9X1YLV9</accession>
<keyword evidence="1" id="KW-0378">Hydrolase</keyword>
<name>A0A9X1YLV9_9BURK</name>
<evidence type="ECO:0000313" key="2">
    <source>
        <dbReference type="Proteomes" id="UP001139353"/>
    </source>
</evidence>
<proteinExistence type="predicted"/>
<dbReference type="Proteomes" id="UP001139353">
    <property type="component" value="Unassembled WGS sequence"/>
</dbReference>
<dbReference type="PIRSF" id="PIRSF029285">
    <property type="entry name" value="Aminopept"/>
    <property type="match status" value="1"/>
</dbReference>
<reference evidence="1" key="1">
    <citation type="submission" date="2021-11" db="EMBL/GenBank/DDBJ databases">
        <title>BS-T2-15 a new species belonging to the Comamonadaceae family isolated from the soil of a French oak forest.</title>
        <authorList>
            <person name="Mieszkin S."/>
            <person name="Alain K."/>
        </authorList>
    </citation>
    <scope>NUCLEOTIDE SEQUENCE</scope>
    <source>
        <strain evidence="1">BS-T2-15</strain>
    </source>
</reference>